<feature type="transmembrane region" description="Helical" evidence="1">
    <location>
        <begin position="57"/>
        <end position="78"/>
    </location>
</feature>
<evidence type="ECO:0000256" key="1">
    <source>
        <dbReference type="SAM" id="Phobius"/>
    </source>
</evidence>
<dbReference type="InParanoid" id="B9S871"/>
<proteinExistence type="predicted"/>
<dbReference type="eggNOG" id="KOG0800">
    <property type="taxonomic scope" value="Eukaryota"/>
</dbReference>
<protein>
    <submittedName>
        <fullName evidence="2">RING-H2 finger protein ATL1L, putative</fullName>
    </submittedName>
</protein>
<reference evidence="3" key="1">
    <citation type="journal article" date="2010" name="Nat. Biotechnol.">
        <title>Draft genome sequence of the oilseed species Ricinus communis.</title>
        <authorList>
            <person name="Chan A.P."/>
            <person name="Crabtree J."/>
            <person name="Zhao Q."/>
            <person name="Lorenzi H."/>
            <person name="Orvis J."/>
            <person name="Puiu D."/>
            <person name="Melake-Berhan A."/>
            <person name="Jones K.M."/>
            <person name="Redman J."/>
            <person name="Chen G."/>
            <person name="Cahoon E.B."/>
            <person name="Gedil M."/>
            <person name="Stanke M."/>
            <person name="Haas B.J."/>
            <person name="Wortman J.R."/>
            <person name="Fraser-Liggett C.M."/>
            <person name="Ravel J."/>
            <person name="Rabinowicz P.D."/>
        </authorList>
    </citation>
    <scope>NUCLEOTIDE SEQUENCE [LARGE SCALE GENOMIC DNA]</scope>
    <source>
        <strain evidence="3">cv. Hale</strain>
    </source>
</reference>
<keyword evidence="1" id="KW-0812">Transmembrane</keyword>
<dbReference type="UniPathway" id="UPA00143"/>
<dbReference type="AlphaFoldDB" id="B9S871"/>
<gene>
    <name evidence="2" type="ORF">RCOM_1730930</name>
</gene>
<organism evidence="2 3">
    <name type="scientific">Ricinus communis</name>
    <name type="common">Castor bean</name>
    <dbReference type="NCBI Taxonomy" id="3988"/>
    <lineage>
        <taxon>Eukaryota</taxon>
        <taxon>Viridiplantae</taxon>
        <taxon>Streptophyta</taxon>
        <taxon>Embryophyta</taxon>
        <taxon>Tracheophyta</taxon>
        <taxon>Spermatophyta</taxon>
        <taxon>Magnoliopsida</taxon>
        <taxon>eudicotyledons</taxon>
        <taxon>Gunneridae</taxon>
        <taxon>Pentapetalae</taxon>
        <taxon>rosids</taxon>
        <taxon>fabids</taxon>
        <taxon>Malpighiales</taxon>
        <taxon>Euphorbiaceae</taxon>
        <taxon>Acalyphoideae</taxon>
        <taxon>Acalypheae</taxon>
        <taxon>Ricinus</taxon>
    </lineage>
</organism>
<evidence type="ECO:0000313" key="2">
    <source>
        <dbReference type="EMBL" id="EEF40165.1"/>
    </source>
</evidence>
<keyword evidence="1" id="KW-0472">Membrane</keyword>
<keyword evidence="3" id="KW-1185">Reference proteome</keyword>
<sequence length="131" mass="14567">MPRAIPTPSDLFLQFLGDNPSRNLLEENLFAQSPMVPAPSPLQDNYSGGSSQFHADLVMIFLVLFLALIASLTLYSLIKRVFKISSMVPICQYQSNNLYARLLQTGFELVALKRHPTKSDPQKIEQGSIVG</sequence>
<name>B9S871_RICCO</name>
<dbReference type="Proteomes" id="UP000008311">
    <property type="component" value="Unassembled WGS sequence"/>
</dbReference>
<keyword evidence="1" id="KW-1133">Transmembrane helix</keyword>
<dbReference type="GO" id="GO:0016567">
    <property type="term" value="P:protein ubiquitination"/>
    <property type="evidence" value="ECO:0007669"/>
    <property type="project" value="UniProtKB-UniPathway"/>
</dbReference>
<dbReference type="EMBL" id="EQ973890">
    <property type="protein sequence ID" value="EEF40165.1"/>
    <property type="molecule type" value="Genomic_DNA"/>
</dbReference>
<accession>B9S871</accession>
<evidence type="ECO:0000313" key="3">
    <source>
        <dbReference type="Proteomes" id="UP000008311"/>
    </source>
</evidence>